<feature type="region of interest" description="Disordered" evidence="1">
    <location>
        <begin position="238"/>
        <end position="296"/>
    </location>
</feature>
<organism evidence="2 3">
    <name type="scientific">Mycena chlorophos</name>
    <name type="common">Agaric fungus</name>
    <name type="synonym">Agaricus chlorophos</name>
    <dbReference type="NCBI Taxonomy" id="658473"/>
    <lineage>
        <taxon>Eukaryota</taxon>
        <taxon>Fungi</taxon>
        <taxon>Dikarya</taxon>
        <taxon>Basidiomycota</taxon>
        <taxon>Agaricomycotina</taxon>
        <taxon>Agaricomycetes</taxon>
        <taxon>Agaricomycetidae</taxon>
        <taxon>Agaricales</taxon>
        <taxon>Marasmiineae</taxon>
        <taxon>Mycenaceae</taxon>
        <taxon>Mycena</taxon>
    </lineage>
</organism>
<reference evidence="2" key="1">
    <citation type="submission" date="2014-09" db="EMBL/GenBank/DDBJ databases">
        <title>Genome sequence of the luminous mushroom Mycena chlorophos for searching fungal bioluminescence genes.</title>
        <authorList>
            <person name="Tanaka Y."/>
            <person name="Kasuga D."/>
            <person name="Oba Y."/>
            <person name="Hase S."/>
            <person name="Sato K."/>
            <person name="Oba Y."/>
            <person name="Sakakibara Y."/>
        </authorList>
    </citation>
    <scope>NUCLEOTIDE SEQUENCE</scope>
</reference>
<feature type="compositionally biased region" description="Acidic residues" evidence="1">
    <location>
        <begin position="1496"/>
        <end position="1507"/>
    </location>
</feature>
<sequence length="1522" mass="171772">MLAEARTTATQIGLDGPARDMVRRMIDYYVVQNSAAIAHSLSEADPTRTAVVMLEFDATPFRFRIVNSACTHEGFPVGFMPGMDPTHYFNLHGGRVAIDAAVVSVGSSRLCWVMPRRCMITYYDGKTLVRTLITGVGSKPSPTAERDHARASRQRRSPIASPVGPGVKHVALQAWLLLFPSPDVVMPKDPPLKRNEFKCALCDAKLRNLDEHKIRHDRTCKGLKILRAQLVTEAQELVAPPIPPPGPSSMEVDHAPRPPSPPPEPLTRPSGLPNRRRRVPAKLKDAAPPLPPRIRGKKAVAAPPIPVAETCDPVPEPTRVEWVCTPRNAFGLYKVYPQRPTHDPEESTTLVDLYEAAHAQAPDDVSNDIPLPAEDWYYPFPNPSVAHVMKYHIEEDHPESIAGFDRLIGILQNSEAQDDRVVINDLPLPFSTKKFLDDLDKKGIEPLGVTEAWKEGSVQLSLPCSGRRQKEADAPVVTVEHIYYRPLLDPIREVLQGPLFQKFHTTPFSLRFDPTFDSAELETSLACEARGALNSCGLPELTEGHEDVYGEIYTSRAMLEAYARIPQPPPPQSADDPVDSIIVAMMEWSDATHLAQFGVAQLWPGYTFFGNHPKEFRNKPTSHAGFHQVYFASLPESVRQTYREHYGCDMHDTVFTHLKRDLMHRIWDLLLSDDFLDAYDNGIKIRCFDGLVRLVFPRFFTYSADYPEKVLLATIKSLGGCPCPRCFIAKTQIAETGTVNDMKRRANIRVDDRPRRTAIETVRRKIFESGNAVEGTAVKGVLKGKSWVPIRNAFSKLNTEKTPFNFYSLFVPDLLHEIELGVAKAIIIHLIRMLAAFKNLDMFDQRFCVPYLRVLLALIRVRFREIDPFGPSTIRQFRRVSELKYVAARDYEDCILPVLEGLIPTHQNLVDRLCFELSVWHGMAKLRMHTTTSVRDFRALTKELLTTIRAFSRKTRDVKTYETDREERARKRRDAAMTPTPAGSSGPSDGSSSGGAVGAPCGATGSSVEAVGSSSCAVASSAPLPASRVAVPKSKRASKLEKHFNLTTYKLHSVADYPDTIEHTGTMDSFSTQTGELAHRLVKYFYRRTNRRNHVHQIANQEHRRRLIRAMWQRRVRFKEFRKRTARAAAARARNGGNVEHAGDNAGITDKQRRLKAALRPSSFSMYTPYVPPEQHHFVSHSTKTYCHLSDFPDDESLPPLDSGSDGPSVGETPELGESDRDPALLGVSRKLLSYCRRVLLNQSHDIDDVVFSDLELLNVVIEKGLLYTHALLRVNYTTYDLRREQDTLNLRNRRFFMILSQDPSDPHPYWYGEIVGIFHVNVLLADVAGSQFQRIEFVLVRWLQRDVRYRSGFLHKRLPRVSYIPHHNQEAFGFLDPADILRGAHFIPAFHHGRTKEYLPKSIVRRTSEGDEDWKYYYVNMVVDRDMLMRYRTNVVGHRRAGPPPEPAEAPPADEDRAALEEDAMDVDQPVQQDGSSGEEDEPTDWCGQERGDSDLDPESEDDEELFGVQAIHNRLGFEAH</sequence>
<dbReference type="EMBL" id="DF841341">
    <property type="protein sequence ID" value="GAT45436.1"/>
    <property type="molecule type" value="Genomic_DNA"/>
</dbReference>
<feature type="compositionally biased region" description="Basic and acidic residues" evidence="1">
    <location>
        <begin position="956"/>
        <end position="969"/>
    </location>
</feature>
<feature type="region of interest" description="Disordered" evidence="1">
    <location>
        <begin position="137"/>
        <end position="164"/>
    </location>
</feature>
<feature type="compositionally biased region" description="Low complexity" evidence="1">
    <location>
        <begin position="979"/>
        <end position="991"/>
    </location>
</feature>
<name>A0ABQ0L2R8_MYCCL</name>
<gene>
    <name evidence="2" type="ORF">MCHLO_03016</name>
</gene>
<dbReference type="Pfam" id="PF18759">
    <property type="entry name" value="Plavaka"/>
    <property type="match status" value="1"/>
</dbReference>
<feature type="region of interest" description="Disordered" evidence="1">
    <location>
        <begin position="1197"/>
        <end position="1222"/>
    </location>
</feature>
<keyword evidence="3" id="KW-1185">Reference proteome</keyword>
<dbReference type="Proteomes" id="UP000815677">
    <property type="component" value="Unassembled WGS sequence"/>
</dbReference>
<feature type="region of interest" description="Disordered" evidence="1">
    <location>
        <begin position="956"/>
        <end position="1004"/>
    </location>
</feature>
<evidence type="ECO:0008006" key="4">
    <source>
        <dbReference type="Google" id="ProtNLM"/>
    </source>
</evidence>
<proteinExistence type="predicted"/>
<protein>
    <recommendedName>
        <fullName evidence="4">C2H2-type domain-containing protein</fullName>
    </recommendedName>
</protein>
<evidence type="ECO:0000313" key="2">
    <source>
        <dbReference type="EMBL" id="GAT45436.1"/>
    </source>
</evidence>
<accession>A0ABQ0L2R8</accession>
<dbReference type="InterPro" id="IPR041078">
    <property type="entry name" value="Plavaka"/>
</dbReference>
<feature type="region of interest" description="Disordered" evidence="1">
    <location>
        <begin position="1438"/>
        <end position="1508"/>
    </location>
</feature>
<evidence type="ECO:0000313" key="3">
    <source>
        <dbReference type="Proteomes" id="UP000815677"/>
    </source>
</evidence>
<feature type="compositionally biased region" description="Pro residues" evidence="1">
    <location>
        <begin position="257"/>
        <end position="266"/>
    </location>
</feature>
<evidence type="ECO:0000256" key="1">
    <source>
        <dbReference type="SAM" id="MobiDB-lite"/>
    </source>
</evidence>